<dbReference type="InterPro" id="IPR046044">
    <property type="entry name" value="DUF6002"/>
</dbReference>
<evidence type="ECO:0000313" key="1">
    <source>
        <dbReference type="EMBL" id="MFD1935088.1"/>
    </source>
</evidence>
<comment type="caution">
    <text evidence="1">The sequence shown here is derived from an EMBL/GenBank/DDBJ whole genome shotgun (WGS) entry which is preliminary data.</text>
</comment>
<proteinExistence type="predicted"/>
<evidence type="ECO:0000313" key="2">
    <source>
        <dbReference type="Proteomes" id="UP001597368"/>
    </source>
</evidence>
<organism evidence="1 2">
    <name type="scientific">Nonomuraea mangrovi</name>
    <dbReference type="NCBI Taxonomy" id="2316207"/>
    <lineage>
        <taxon>Bacteria</taxon>
        <taxon>Bacillati</taxon>
        <taxon>Actinomycetota</taxon>
        <taxon>Actinomycetes</taxon>
        <taxon>Streptosporangiales</taxon>
        <taxon>Streptosporangiaceae</taxon>
        <taxon>Nonomuraea</taxon>
    </lineage>
</organism>
<dbReference type="Pfam" id="PF19465">
    <property type="entry name" value="DUF6002"/>
    <property type="match status" value="1"/>
</dbReference>
<dbReference type="EMBL" id="JBHUFV010000038">
    <property type="protein sequence ID" value="MFD1935088.1"/>
    <property type="molecule type" value="Genomic_DNA"/>
</dbReference>
<dbReference type="Proteomes" id="UP001597368">
    <property type="component" value="Unassembled WGS sequence"/>
</dbReference>
<accession>A0ABW4SZM5</accession>
<dbReference type="RefSeq" id="WP_379575204.1">
    <property type="nucleotide sequence ID" value="NZ_JBHUFV010000038.1"/>
</dbReference>
<name>A0ABW4SZM5_9ACTN</name>
<keyword evidence="2" id="KW-1185">Reference proteome</keyword>
<reference evidence="2" key="1">
    <citation type="journal article" date="2019" name="Int. J. Syst. Evol. Microbiol.">
        <title>The Global Catalogue of Microorganisms (GCM) 10K type strain sequencing project: providing services to taxonomists for standard genome sequencing and annotation.</title>
        <authorList>
            <consortium name="The Broad Institute Genomics Platform"/>
            <consortium name="The Broad Institute Genome Sequencing Center for Infectious Disease"/>
            <person name="Wu L."/>
            <person name="Ma J."/>
        </authorList>
    </citation>
    <scope>NUCLEOTIDE SEQUENCE [LARGE SCALE GENOMIC DNA]</scope>
    <source>
        <strain evidence="2">ICMP 6774ER</strain>
    </source>
</reference>
<sequence>MHAANLLIDYYDRLPASIAACVDDLEPVRSDIGFSPGYHLPALDADVERFLSVATARWEPLGEYGEHRLTLLDLTGNPATGTTKTFASLMIVARAVEYIRRYGEAVTIFSPTSANKGVALRDAVLRAIEAGLVRPDQLRTVILAPGSCLAKLRSSRLSTDPELRELNPMLVYNGPEPEQVKALGRAFADKYAGDLRAKGENLWYSLDLANYLVADTARAYFEHAVSPVTGPRLHAHAVSSAFGLLGYHRGRDVLEDSGSSSPEHRPASLLVQHLGTPDMVLNLRNGSFERANLPEYALADGLYRQSADPRFPALTYDPDEVLDPTFYTHRPATSPSMNAIIERAGGDGIVVSLAECVARYPQVRELLAGTGCELPADFRRLREWSLVMALTGVLNAVDRGLADDWRDVVVHGSGRYTSADYTPLEAEAMTEVATVEDVAAVVCR</sequence>
<gene>
    <name evidence="1" type="ORF">ACFSKW_26795</name>
</gene>
<protein>
    <submittedName>
        <fullName evidence="1">DUF6002 family protein</fullName>
    </submittedName>
</protein>